<dbReference type="InterPro" id="IPR005659">
    <property type="entry name" value="Chemorcpt_Glu_NH3ase_CheD"/>
</dbReference>
<dbReference type="Proteomes" id="UP000245921">
    <property type="component" value="Unassembled WGS sequence"/>
</dbReference>
<evidence type="ECO:0000256" key="2">
    <source>
        <dbReference type="ARBA" id="ARBA00022801"/>
    </source>
</evidence>
<keyword evidence="1 3" id="KW-0145">Chemotaxis</keyword>
<dbReference type="NCBIfam" id="NF041119">
    <property type="entry name" value="CheD_Thtga"/>
    <property type="match status" value="1"/>
</dbReference>
<dbReference type="HAMAP" id="MF_01440">
    <property type="entry name" value="CheD"/>
    <property type="match status" value="1"/>
</dbReference>
<reference evidence="4 5" key="1">
    <citation type="submission" date="2018-05" db="EMBL/GenBank/DDBJ databases">
        <title>Genomic Encyclopedia of Type Strains, Phase IV (KMG-IV): sequencing the most valuable type-strain genomes for metagenomic binning, comparative biology and taxonomic classification.</title>
        <authorList>
            <person name="Goeker M."/>
        </authorList>
    </citation>
    <scope>NUCLEOTIDE SEQUENCE [LARGE SCALE GENOMIC DNA]</scope>
    <source>
        <strain evidence="4 5">DSM 24906</strain>
    </source>
</reference>
<dbReference type="Pfam" id="PF03975">
    <property type="entry name" value="CheD"/>
    <property type="match status" value="1"/>
</dbReference>
<organism evidence="4 5">
    <name type="scientific">Oceanotoga teriensis</name>
    <dbReference type="NCBI Taxonomy" id="515440"/>
    <lineage>
        <taxon>Bacteria</taxon>
        <taxon>Thermotogati</taxon>
        <taxon>Thermotogota</taxon>
        <taxon>Thermotogae</taxon>
        <taxon>Petrotogales</taxon>
        <taxon>Petrotogaceae</taxon>
        <taxon>Oceanotoga</taxon>
    </lineage>
</organism>
<dbReference type="RefSeq" id="WP_109605734.1">
    <property type="nucleotide sequence ID" value="NZ_JAMHJO010000012.1"/>
</dbReference>
<comment type="function">
    <text evidence="3">Probably deamidates glutamine residues to glutamate on methyl-accepting chemotaxis receptors (MCPs), playing an important role in chemotaxis.</text>
</comment>
<dbReference type="EMBL" id="QGGI01000017">
    <property type="protein sequence ID" value="PWJ88728.1"/>
    <property type="molecule type" value="Genomic_DNA"/>
</dbReference>
<evidence type="ECO:0000256" key="3">
    <source>
        <dbReference type="HAMAP-Rule" id="MF_01440"/>
    </source>
</evidence>
<dbReference type="GO" id="GO:0050568">
    <property type="term" value="F:protein-glutamine glutaminase activity"/>
    <property type="evidence" value="ECO:0007669"/>
    <property type="project" value="UniProtKB-UniRule"/>
</dbReference>
<protein>
    <recommendedName>
        <fullName evidence="3">Probable chemoreceptor glutamine deamidase CheD</fullName>
        <ecNumber evidence="3">3.5.1.44</ecNumber>
    </recommendedName>
</protein>
<dbReference type="EC" id="3.5.1.44" evidence="3"/>
<evidence type="ECO:0000313" key="5">
    <source>
        <dbReference type="Proteomes" id="UP000245921"/>
    </source>
</evidence>
<comment type="similarity">
    <text evidence="3">Belongs to the CheD family.</text>
</comment>
<dbReference type="Gene3D" id="3.30.1330.200">
    <property type="match status" value="1"/>
</dbReference>
<dbReference type="SUPFAM" id="SSF64438">
    <property type="entry name" value="CNF1/YfiH-like putative cysteine hydrolases"/>
    <property type="match status" value="1"/>
</dbReference>
<keyword evidence="2 3" id="KW-0378">Hydrolase</keyword>
<dbReference type="CDD" id="cd16352">
    <property type="entry name" value="CheD"/>
    <property type="match status" value="1"/>
</dbReference>
<proteinExistence type="inferred from homology"/>
<comment type="catalytic activity">
    <reaction evidence="3">
        <text>L-glutaminyl-[protein] + H2O = L-glutamyl-[protein] + NH4(+)</text>
        <dbReference type="Rhea" id="RHEA:16441"/>
        <dbReference type="Rhea" id="RHEA-COMP:10207"/>
        <dbReference type="Rhea" id="RHEA-COMP:10208"/>
        <dbReference type="ChEBI" id="CHEBI:15377"/>
        <dbReference type="ChEBI" id="CHEBI:28938"/>
        <dbReference type="ChEBI" id="CHEBI:29973"/>
        <dbReference type="ChEBI" id="CHEBI:30011"/>
        <dbReference type="EC" id="3.5.1.44"/>
    </reaction>
</comment>
<dbReference type="InterPro" id="IPR054943">
    <property type="entry name" value="CheD_Thtga"/>
</dbReference>
<dbReference type="PANTHER" id="PTHR35147:SF1">
    <property type="entry name" value="CHEMORECEPTOR GLUTAMINE DEAMIDASE CHED-RELATED"/>
    <property type="match status" value="1"/>
</dbReference>
<accession>A0AA45HHY8</accession>
<name>A0AA45HHY8_9BACT</name>
<evidence type="ECO:0000256" key="1">
    <source>
        <dbReference type="ARBA" id="ARBA00022500"/>
    </source>
</evidence>
<dbReference type="InterPro" id="IPR011324">
    <property type="entry name" value="Cytotoxic_necrot_fac-like_cat"/>
</dbReference>
<dbReference type="InterPro" id="IPR038592">
    <property type="entry name" value="CheD-like_sf"/>
</dbReference>
<dbReference type="AlphaFoldDB" id="A0AA45HHY8"/>
<gene>
    <name evidence="3" type="primary">cheD</name>
    <name evidence="4" type="ORF">C7380_11718</name>
</gene>
<comment type="caution">
    <text evidence="4">The sequence shown here is derived from an EMBL/GenBank/DDBJ whole genome shotgun (WGS) entry which is preliminary data.</text>
</comment>
<dbReference type="PANTHER" id="PTHR35147">
    <property type="entry name" value="CHEMORECEPTOR GLUTAMINE DEAMIDASE CHED-RELATED"/>
    <property type="match status" value="1"/>
</dbReference>
<evidence type="ECO:0000313" key="4">
    <source>
        <dbReference type="EMBL" id="PWJ88728.1"/>
    </source>
</evidence>
<keyword evidence="5" id="KW-1185">Reference proteome</keyword>
<sequence>MGKKIIGIGEYVTSQNEDLLVTLGLGSCVGVCIRDKRKKIGSMIHIMLPESNGKDIKKPGKYADTGLDIIINEMKKNGSSSTSMEAKIAGGAAMFGNSSKAMDIGNRNVEAIKKILKNNGIKIIAEDTGGSRARSIEYNIENGDLQIKKVGGGEKVEIFTI</sequence>
<dbReference type="GO" id="GO:0006935">
    <property type="term" value="P:chemotaxis"/>
    <property type="evidence" value="ECO:0007669"/>
    <property type="project" value="UniProtKB-UniRule"/>
</dbReference>